<comment type="subunit">
    <text evidence="10 11">Component of the heterotrimeric canonical replication protein A complex (RPA).</text>
</comment>
<dbReference type="OMA" id="VIRAVFW"/>
<dbReference type="GO" id="GO:0003677">
    <property type="term" value="F:DNA binding"/>
    <property type="evidence" value="ECO:0007669"/>
    <property type="project" value="UniProtKB-KW"/>
</dbReference>
<name>E2C6E1_HARSA</name>
<evidence type="ECO:0000259" key="14">
    <source>
        <dbReference type="Pfam" id="PF16900"/>
    </source>
</evidence>
<keyword evidence="16" id="KW-1185">Reference proteome</keyword>
<organism evidence="16">
    <name type="scientific">Harpegnathos saltator</name>
    <name type="common">Jerdon's jumping ant</name>
    <dbReference type="NCBI Taxonomy" id="610380"/>
    <lineage>
        <taxon>Eukaryota</taxon>
        <taxon>Metazoa</taxon>
        <taxon>Ecdysozoa</taxon>
        <taxon>Arthropoda</taxon>
        <taxon>Hexapoda</taxon>
        <taxon>Insecta</taxon>
        <taxon>Pterygota</taxon>
        <taxon>Neoptera</taxon>
        <taxon>Endopterygota</taxon>
        <taxon>Hymenoptera</taxon>
        <taxon>Apocrita</taxon>
        <taxon>Aculeata</taxon>
        <taxon>Formicoidea</taxon>
        <taxon>Formicidae</taxon>
        <taxon>Ponerinae</taxon>
        <taxon>Ponerini</taxon>
        <taxon>Harpegnathos</taxon>
    </lineage>
</organism>
<dbReference type="GO" id="GO:0008270">
    <property type="term" value="F:zinc ion binding"/>
    <property type="evidence" value="ECO:0007669"/>
    <property type="project" value="UniProtKB-KW"/>
</dbReference>
<protein>
    <recommendedName>
        <fullName evidence="11">Replication protein A subunit</fullName>
    </recommendedName>
</protein>
<dbReference type="CDD" id="cd04475">
    <property type="entry name" value="RPA1_DBD_B"/>
    <property type="match status" value="1"/>
</dbReference>
<dbReference type="STRING" id="610380.E2C6E1"/>
<comment type="similarity">
    <text evidence="2 11">Belongs to the replication factor A protein 1 family.</text>
</comment>
<dbReference type="Pfam" id="PF08646">
    <property type="entry name" value="Rep_fac-A_C"/>
    <property type="match status" value="1"/>
</dbReference>
<keyword evidence="5 11" id="KW-0863">Zinc-finger</keyword>
<dbReference type="Gene3D" id="2.40.50.140">
    <property type="entry name" value="Nucleic acid-binding proteins"/>
    <property type="match status" value="3"/>
</dbReference>
<evidence type="ECO:0000256" key="8">
    <source>
        <dbReference type="ARBA" id="ARBA00023242"/>
    </source>
</evidence>
<evidence type="ECO:0000256" key="1">
    <source>
        <dbReference type="ARBA" id="ARBA00004123"/>
    </source>
</evidence>
<dbReference type="PANTHER" id="PTHR47165">
    <property type="entry name" value="OS03G0429900 PROTEIN"/>
    <property type="match status" value="1"/>
</dbReference>
<dbReference type="CDD" id="cd04474">
    <property type="entry name" value="RPA1_DBD_A"/>
    <property type="match status" value="1"/>
</dbReference>
<dbReference type="InterPro" id="IPR007199">
    <property type="entry name" value="Rep_factor-A_N"/>
</dbReference>
<dbReference type="InterPro" id="IPR047192">
    <property type="entry name" value="Euk_RPA1_DBD_C"/>
</dbReference>
<accession>E2C6E1</accession>
<dbReference type="InterPro" id="IPR031657">
    <property type="entry name" value="REPA_OB_2"/>
</dbReference>
<dbReference type="SUPFAM" id="SSF50249">
    <property type="entry name" value="Nucleic acid-binding proteins"/>
    <property type="match status" value="4"/>
</dbReference>
<proteinExistence type="inferred from homology"/>
<comment type="function">
    <text evidence="9 11">As part of the heterotrimeric replication protein A complex (RPA/RP-A), binds and stabilizes single-stranded DNA intermediates, that form during DNA replication or upon DNA stress. It prevents their reannealing and in parallel, recruits and activates different proteins and complexes involved in DNA metabolism. Thereby, it plays an essential role both in DNA replication and the cellular response to DNA damage.</text>
</comment>
<dbReference type="InterPro" id="IPR012340">
    <property type="entry name" value="NA-bd_OB-fold"/>
</dbReference>
<evidence type="ECO:0000256" key="7">
    <source>
        <dbReference type="ARBA" id="ARBA00023125"/>
    </source>
</evidence>
<comment type="subcellular location">
    <subcellularLocation>
        <location evidence="1 11">Nucleus</location>
    </subcellularLocation>
</comment>
<evidence type="ECO:0000313" key="15">
    <source>
        <dbReference type="EMBL" id="EFN76495.1"/>
    </source>
</evidence>
<keyword evidence="3 11" id="KW-0235">DNA replication</keyword>
<dbReference type="GO" id="GO:0005634">
    <property type="term" value="C:nucleus"/>
    <property type="evidence" value="ECO:0007669"/>
    <property type="project" value="UniProtKB-SubCell"/>
</dbReference>
<evidence type="ECO:0000256" key="4">
    <source>
        <dbReference type="ARBA" id="ARBA00022723"/>
    </source>
</evidence>
<keyword evidence="8 11" id="KW-0539">Nucleus</keyword>
<sequence length="489" mass="56971">MCKLSSGALDQIMNGRNIKEPILQLLSYRKLPGATFDWYRLVVSDGLRINQYAMLSTELNRLFENGTLTNYAVFKVSDYKVSSTIDEKQAIKARVTNKSSIKEWKNKKGKLFSMHLHDNSDEIKCVAFNDKLYNNVENNKVYHISNYELKDSDRRYNKLKNQYEIIITDDTRIKESHDDADIPSIHFDFCPISQVENKQIYDTIDVLGVVVKSNLKTFTKQSNENFKRDIDIVDNSQPSGARICVTLWGQQAQEFDCNNGTILAIKGARVDEFNGKRLTIINSPERSTIIRKDPDLPEARVLLEWYRSYWSKFNCTFRTIRELTEATLGITSNFFKVMAIIDSIHIENCIYKACPKDNCKKKLTELAFEKYRCDSCKRDYLNFKYCLLLNMIISDITGNHRVTAFDEVAEKILEISAQELVRLKENDNNAYIRKIDEAVLKRYTFYLKGIAEVFHGQRRPKYTCISIEPLNHHIYLMYFLQKINELLPN</sequence>
<evidence type="ECO:0000256" key="5">
    <source>
        <dbReference type="ARBA" id="ARBA00022771"/>
    </source>
</evidence>
<dbReference type="Pfam" id="PF04057">
    <property type="entry name" value="Rep-A_N"/>
    <property type="match status" value="1"/>
</dbReference>
<dbReference type="OrthoDB" id="1751331at2759"/>
<dbReference type="Proteomes" id="UP000008237">
    <property type="component" value="Unassembled WGS sequence"/>
</dbReference>
<dbReference type="GO" id="GO:0006281">
    <property type="term" value="P:DNA repair"/>
    <property type="evidence" value="ECO:0007669"/>
    <property type="project" value="InterPro"/>
</dbReference>
<dbReference type="CDD" id="cd04476">
    <property type="entry name" value="RPA1_DBD_C"/>
    <property type="match status" value="1"/>
</dbReference>
<dbReference type="FunFam" id="2.40.50.140:FF:000041">
    <property type="entry name" value="Replication protein A subunit"/>
    <property type="match status" value="1"/>
</dbReference>
<gene>
    <name evidence="15" type="ORF">EAI_02091</name>
</gene>
<evidence type="ECO:0000313" key="16">
    <source>
        <dbReference type="Proteomes" id="UP000008237"/>
    </source>
</evidence>
<keyword evidence="7 11" id="KW-0238">DNA-binding</keyword>
<feature type="domain" description="Replication factor A C-terminal" evidence="13">
    <location>
        <begin position="334"/>
        <end position="474"/>
    </location>
</feature>
<dbReference type="FunFam" id="2.40.50.140:FF:000090">
    <property type="entry name" value="Replication protein A subunit"/>
    <property type="match status" value="1"/>
</dbReference>
<dbReference type="GO" id="GO:0006260">
    <property type="term" value="P:DNA replication"/>
    <property type="evidence" value="ECO:0007669"/>
    <property type="project" value="UniProtKB-KW"/>
</dbReference>
<evidence type="ECO:0000259" key="13">
    <source>
        <dbReference type="Pfam" id="PF08646"/>
    </source>
</evidence>
<dbReference type="InParanoid" id="E2C6E1"/>
<evidence type="ECO:0000256" key="11">
    <source>
        <dbReference type="RuleBase" id="RU364130"/>
    </source>
</evidence>
<evidence type="ECO:0000256" key="2">
    <source>
        <dbReference type="ARBA" id="ARBA00005690"/>
    </source>
</evidence>
<evidence type="ECO:0000256" key="3">
    <source>
        <dbReference type="ARBA" id="ARBA00022705"/>
    </source>
</evidence>
<feature type="domain" description="Replication factor-A protein 1 N-terminal" evidence="12">
    <location>
        <begin position="4"/>
        <end position="88"/>
    </location>
</feature>
<reference evidence="15 16" key="1">
    <citation type="journal article" date="2010" name="Science">
        <title>Genomic comparison of the ants Camponotus floridanus and Harpegnathos saltator.</title>
        <authorList>
            <person name="Bonasio R."/>
            <person name="Zhang G."/>
            <person name="Ye C."/>
            <person name="Mutti N.S."/>
            <person name="Fang X."/>
            <person name="Qin N."/>
            <person name="Donahue G."/>
            <person name="Yang P."/>
            <person name="Li Q."/>
            <person name="Li C."/>
            <person name="Zhang P."/>
            <person name="Huang Z."/>
            <person name="Berger S.L."/>
            <person name="Reinberg D."/>
            <person name="Wang J."/>
            <person name="Liebig J."/>
        </authorList>
    </citation>
    <scope>NUCLEOTIDE SEQUENCE [LARGE SCALE GENOMIC DNA]</scope>
    <source>
        <strain evidence="15 16">R22 G/1</strain>
    </source>
</reference>
<dbReference type="AlphaFoldDB" id="E2C6E1"/>
<dbReference type="Pfam" id="PF16900">
    <property type="entry name" value="REPA_OB_2"/>
    <property type="match status" value="1"/>
</dbReference>
<feature type="domain" description="Replication protein A OB" evidence="14">
    <location>
        <begin position="192"/>
        <end position="283"/>
    </location>
</feature>
<keyword evidence="4 11" id="KW-0479">Metal-binding</keyword>
<evidence type="ECO:0000256" key="9">
    <source>
        <dbReference type="ARBA" id="ARBA00058595"/>
    </source>
</evidence>
<keyword evidence="6 11" id="KW-0862">Zinc</keyword>
<dbReference type="PANTHER" id="PTHR47165:SF4">
    <property type="entry name" value="OS03G0429900 PROTEIN"/>
    <property type="match status" value="1"/>
</dbReference>
<evidence type="ECO:0000256" key="6">
    <source>
        <dbReference type="ARBA" id="ARBA00022833"/>
    </source>
</evidence>
<dbReference type="InterPro" id="IPR013955">
    <property type="entry name" value="Rep_factor-A_C"/>
</dbReference>
<evidence type="ECO:0000256" key="10">
    <source>
        <dbReference type="ARBA" id="ARBA00062035"/>
    </source>
</evidence>
<dbReference type="InterPro" id="IPR004591">
    <property type="entry name" value="Rfa1"/>
</dbReference>
<dbReference type="NCBIfam" id="TIGR00617">
    <property type="entry name" value="rpa1"/>
    <property type="match status" value="1"/>
</dbReference>
<dbReference type="EMBL" id="GL453112">
    <property type="protein sequence ID" value="EFN76495.1"/>
    <property type="molecule type" value="Genomic_DNA"/>
</dbReference>
<dbReference type="GO" id="GO:0006310">
    <property type="term" value="P:DNA recombination"/>
    <property type="evidence" value="ECO:0007669"/>
    <property type="project" value="InterPro"/>
</dbReference>
<evidence type="ECO:0000259" key="12">
    <source>
        <dbReference type="Pfam" id="PF04057"/>
    </source>
</evidence>